<gene>
    <name evidence="2" type="ORF">NT02SARS_1133</name>
</gene>
<name>J4V1R7_9GAMM</name>
<evidence type="ECO:0008006" key="4">
    <source>
        <dbReference type="Google" id="ProtNLM"/>
    </source>
</evidence>
<dbReference type="EMBL" id="JH611190">
    <property type="protein sequence ID" value="EJP72522.1"/>
    <property type="molecule type" value="Genomic_DNA"/>
</dbReference>
<dbReference type="HOGENOM" id="CLU_576038_0_0_6"/>
<keyword evidence="1" id="KW-0175">Coiled coil</keyword>
<dbReference type="Proteomes" id="UP000010116">
    <property type="component" value="Unassembled WGS sequence"/>
</dbReference>
<evidence type="ECO:0000313" key="2">
    <source>
        <dbReference type="EMBL" id="EJP72522.1"/>
    </source>
</evidence>
<accession>J4V1R7</accession>
<reference evidence="2 3" key="1">
    <citation type="journal article" date="2012" name="ISME J.">
        <title>Genomic insights to SAR86, an abundant and uncultivated marine bacterial lineage.</title>
        <authorList>
            <person name="Dupont C.L."/>
            <person name="Rusch D.B."/>
            <person name="Yooseph S."/>
            <person name="Lombardo M.J."/>
            <person name="Richter R.A."/>
            <person name="Valas R."/>
            <person name="Novotny M."/>
            <person name="Yee-Greenbaum J."/>
            <person name="Selengut J.D."/>
            <person name="Haft D.H."/>
            <person name="Halpern A.L."/>
            <person name="Lasken R.S."/>
            <person name="Nealson K."/>
            <person name="Friedman R."/>
            <person name="Venter J.C."/>
        </authorList>
    </citation>
    <scope>NUCLEOTIDE SEQUENCE [LARGE SCALE GENOMIC DNA]</scope>
</reference>
<dbReference type="InterPro" id="IPR007139">
    <property type="entry name" value="DUF349"/>
</dbReference>
<feature type="coiled-coil region" evidence="1">
    <location>
        <begin position="282"/>
        <end position="349"/>
    </location>
</feature>
<evidence type="ECO:0000313" key="3">
    <source>
        <dbReference type="Proteomes" id="UP000010116"/>
    </source>
</evidence>
<evidence type="ECO:0000256" key="1">
    <source>
        <dbReference type="SAM" id="Coils"/>
    </source>
</evidence>
<dbReference type="AlphaFoldDB" id="J4V1R7"/>
<proteinExistence type="predicted"/>
<sequence length="476" mass="55739">METNKDLFKELDKAEKLFQDGSIKNAQKLVRSVLHESKKLKKVPNKLRHKLNFSLAQSRYFDDVSAFAANPKRNDLINELKTIAEKPNDKPKHQANLIHDIQSKWQHLDHTSKPASRDQWNEFNKLTNIAWEPCKDFFNELKQIKIENANKRKEIINSIDIYASNNSKKWPNNIEIINFLKNTYEEWQKFAPVLDEDFKNLKQEFFRARKPLNDQIKKQDKLIKELKLALIEKVKELNNEDNDANIIAFNSLKTDWSKIGRLPRKIESKLWSDFNNNADRFFTEKNKEIEDAKNKLNEILNNINNSEVSINDIEKALNDNKKLSKTDEYKSLQKELKNKIEHKKKISKTNKLLAYKKIFELISKPDTNIDLNNYPKPIKDAIERSYLNSKSNKKTFQKACVQMELLAGNDSLKKNLELRNQIQLELLSNKFNRSSSNENSLESNICLFIESFSSKDSTAADKTTWNRMMDSAESLI</sequence>
<organism evidence="2 3">
    <name type="scientific">SAR86 cluster bacterium SAR86B</name>
    <dbReference type="NCBI Taxonomy" id="1123867"/>
    <lineage>
        <taxon>Bacteria</taxon>
        <taxon>Pseudomonadati</taxon>
        <taxon>Pseudomonadota</taxon>
        <taxon>Gammaproteobacteria</taxon>
        <taxon>SAR86 cluster</taxon>
    </lineage>
</organism>
<dbReference type="Pfam" id="PF03993">
    <property type="entry name" value="DUF349"/>
    <property type="match status" value="1"/>
</dbReference>
<protein>
    <recommendedName>
        <fullName evidence="4">DUF349 domain-containing protein</fullName>
    </recommendedName>
</protein>